<evidence type="ECO:0000256" key="1">
    <source>
        <dbReference type="SAM" id="MobiDB-lite"/>
    </source>
</evidence>
<feature type="compositionally biased region" description="Basic and acidic residues" evidence="1">
    <location>
        <begin position="22"/>
        <end position="48"/>
    </location>
</feature>
<organism evidence="2">
    <name type="scientific">Drosophila melanogaster</name>
    <name type="common">Fruit fly</name>
    <dbReference type="NCBI Taxonomy" id="7227"/>
    <lineage>
        <taxon>Eukaryota</taxon>
        <taxon>Metazoa</taxon>
        <taxon>Ecdysozoa</taxon>
        <taxon>Arthropoda</taxon>
        <taxon>Hexapoda</taxon>
        <taxon>Insecta</taxon>
        <taxon>Pterygota</taxon>
        <taxon>Neoptera</taxon>
        <taxon>Endopterygota</taxon>
        <taxon>Diptera</taxon>
        <taxon>Brachycera</taxon>
        <taxon>Muscomorpha</taxon>
        <taxon>Ephydroidea</taxon>
        <taxon>Drosophilidae</taxon>
        <taxon>Drosophila</taxon>
        <taxon>Sophophora</taxon>
    </lineage>
</organism>
<proteinExistence type="evidence at transcript level"/>
<evidence type="ECO:0000313" key="2">
    <source>
        <dbReference type="EMBL" id="ABV82303.1"/>
    </source>
</evidence>
<sequence length="91" mass="9640">RTLQVKFRVSTAARNELPPIADGRETGGARGHADREEGLPLLSDRAEAGRQSSVKSDSMISSSTTTSGSKKAATISGARGGNHRWIRYTGV</sequence>
<reference evidence="2" key="1">
    <citation type="submission" date="2007-10" db="EMBL/GenBank/DDBJ databases">
        <authorList>
            <person name="Stapleton M."/>
            <person name="Carlson J."/>
            <person name="Frise E."/>
            <person name="Kapadia B."/>
            <person name="Park S."/>
            <person name="Wan K."/>
            <person name="Yu C."/>
            <person name="Celniker S."/>
        </authorList>
    </citation>
    <scope>NUCLEOTIDE SEQUENCE</scope>
</reference>
<feature type="compositionally biased region" description="Low complexity" evidence="1">
    <location>
        <begin position="52"/>
        <end position="76"/>
    </location>
</feature>
<dbReference type="AlphaFoldDB" id="A8E6X9"/>
<dbReference type="EMBL" id="BT030921">
    <property type="protein sequence ID" value="ABV82303.1"/>
    <property type="molecule type" value="mRNA"/>
</dbReference>
<accession>A8E6X9</accession>
<feature type="non-terminal residue" evidence="2">
    <location>
        <position position="1"/>
    </location>
</feature>
<name>A8E6X9_DROME</name>
<feature type="region of interest" description="Disordered" evidence="1">
    <location>
        <begin position="14"/>
        <end position="78"/>
    </location>
</feature>
<protein>
    <submittedName>
        <fullName evidence="2">IP19879p</fullName>
    </submittedName>
</protein>